<accession>A0A4Z1GWV0</accession>
<dbReference type="EMBL" id="PQXK01000088">
    <property type="protein sequence ID" value="TGO37827.1"/>
    <property type="molecule type" value="Genomic_DNA"/>
</dbReference>
<organism evidence="1 2">
    <name type="scientific">Botrytis hyacinthi</name>
    <dbReference type="NCBI Taxonomy" id="278943"/>
    <lineage>
        <taxon>Eukaryota</taxon>
        <taxon>Fungi</taxon>
        <taxon>Dikarya</taxon>
        <taxon>Ascomycota</taxon>
        <taxon>Pezizomycotina</taxon>
        <taxon>Leotiomycetes</taxon>
        <taxon>Helotiales</taxon>
        <taxon>Sclerotiniaceae</taxon>
        <taxon>Botrytis</taxon>
    </lineage>
</organism>
<proteinExistence type="predicted"/>
<evidence type="ECO:0000313" key="1">
    <source>
        <dbReference type="EMBL" id="TGO37827.1"/>
    </source>
</evidence>
<evidence type="ECO:0000313" key="2">
    <source>
        <dbReference type="Proteomes" id="UP000297814"/>
    </source>
</evidence>
<gene>
    <name evidence="1" type="ORF">BHYA_0088g00240</name>
</gene>
<reference evidence="1 2" key="1">
    <citation type="submission" date="2017-12" db="EMBL/GenBank/DDBJ databases">
        <title>Comparative genomics of Botrytis spp.</title>
        <authorList>
            <person name="Valero-Jimenez C.A."/>
            <person name="Tapia P."/>
            <person name="Veloso J."/>
            <person name="Silva-Moreno E."/>
            <person name="Staats M."/>
            <person name="Valdes J.H."/>
            <person name="Van Kan J.A.L."/>
        </authorList>
    </citation>
    <scope>NUCLEOTIDE SEQUENCE [LARGE SCALE GENOMIC DNA]</scope>
    <source>
        <strain evidence="1 2">Bh0001</strain>
    </source>
</reference>
<comment type="caution">
    <text evidence="1">The sequence shown here is derived from an EMBL/GenBank/DDBJ whole genome shotgun (WGS) entry which is preliminary data.</text>
</comment>
<dbReference type="AlphaFoldDB" id="A0A4Z1GWV0"/>
<name>A0A4Z1GWV0_9HELO</name>
<dbReference type="Proteomes" id="UP000297814">
    <property type="component" value="Unassembled WGS sequence"/>
</dbReference>
<keyword evidence="2" id="KW-1185">Reference proteome</keyword>
<sequence>MTINGPGGIGQPIINVLIQYGILGGEREEFSAFVGSWEADAFDAMRFLRNIMPGRLRCKFSQHATLIHEMN</sequence>
<protein>
    <submittedName>
        <fullName evidence="1">Uncharacterized protein</fullName>
    </submittedName>
</protein>